<protein>
    <recommendedName>
        <fullName evidence="1">N-acetyltransferase domain-containing protein</fullName>
    </recommendedName>
</protein>
<dbReference type="AlphaFoldDB" id="A0A120HZQ3"/>
<reference evidence="3" key="2">
    <citation type="submission" date="2016-01" db="EMBL/GenBank/DDBJ databases">
        <title>First complete genome sequence of a species in the genus Microterricola, an extremophilic cold active enzyme producing strain ERGS5:02 isolated from Sikkim Himalaya.</title>
        <authorList>
            <person name="Kumar R."/>
            <person name="Singh D."/>
            <person name="Swarnkar M.K."/>
        </authorList>
    </citation>
    <scope>NUCLEOTIDE SEQUENCE [LARGE SCALE GENOMIC DNA]</scope>
    <source>
        <strain evidence="3">ERGS5:02</strain>
    </source>
</reference>
<dbReference type="Proteomes" id="UP000058305">
    <property type="component" value="Chromosome"/>
</dbReference>
<dbReference type="KEGG" id="mvd:AWU67_00695"/>
<dbReference type="PANTHER" id="PTHR43792">
    <property type="entry name" value="GNAT FAMILY, PUTATIVE (AFU_ORTHOLOGUE AFUA_3G00765)-RELATED-RELATED"/>
    <property type="match status" value="1"/>
</dbReference>
<dbReference type="Pfam" id="PF13302">
    <property type="entry name" value="Acetyltransf_3"/>
    <property type="match status" value="1"/>
</dbReference>
<dbReference type="SUPFAM" id="SSF55729">
    <property type="entry name" value="Acyl-CoA N-acyltransferases (Nat)"/>
    <property type="match status" value="1"/>
</dbReference>
<organism evidence="2 3">
    <name type="scientific">Microterricola viridarii</name>
    <dbReference type="NCBI Taxonomy" id="412690"/>
    <lineage>
        <taxon>Bacteria</taxon>
        <taxon>Bacillati</taxon>
        <taxon>Actinomycetota</taxon>
        <taxon>Actinomycetes</taxon>
        <taxon>Micrococcales</taxon>
        <taxon>Microbacteriaceae</taxon>
        <taxon>Microterricola</taxon>
    </lineage>
</organism>
<dbReference type="InterPro" id="IPR000182">
    <property type="entry name" value="GNAT_dom"/>
</dbReference>
<name>A0A120HZQ3_9MICO</name>
<reference evidence="2 3" key="1">
    <citation type="journal article" date="2016" name="J. Biotechnol.">
        <title>First complete genome sequence of a species in the genus Microterricola, an extremophilic cold active enzyme producing bacterial strain ERGS5:02 isolated from Sikkim Himalaya.</title>
        <authorList>
            <person name="Himanshu"/>
            <person name="Swarnkar M.K."/>
            <person name="Singh D."/>
            <person name="Kumar R."/>
        </authorList>
    </citation>
    <scope>NUCLEOTIDE SEQUENCE [LARGE SCALE GENOMIC DNA]</scope>
    <source>
        <strain evidence="2 3">ERGS5:02</strain>
    </source>
</reference>
<evidence type="ECO:0000313" key="3">
    <source>
        <dbReference type="Proteomes" id="UP000058305"/>
    </source>
</evidence>
<dbReference type="Gene3D" id="3.40.630.30">
    <property type="match status" value="1"/>
</dbReference>
<dbReference type="InterPro" id="IPR051531">
    <property type="entry name" value="N-acetyltransferase"/>
</dbReference>
<dbReference type="PANTHER" id="PTHR43792:SF1">
    <property type="entry name" value="N-ACETYLTRANSFERASE DOMAIN-CONTAINING PROTEIN"/>
    <property type="match status" value="1"/>
</dbReference>
<dbReference type="EMBL" id="CP014145">
    <property type="protein sequence ID" value="AMB57617.1"/>
    <property type="molecule type" value="Genomic_DNA"/>
</dbReference>
<dbReference type="PROSITE" id="PS51186">
    <property type="entry name" value="GNAT"/>
    <property type="match status" value="1"/>
</dbReference>
<evidence type="ECO:0000259" key="1">
    <source>
        <dbReference type="PROSITE" id="PS51186"/>
    </source>
</evidence>
<evidence type="ECO:0000313" key="2">
    <source>
        <dbReference type="EMBL" id="AMB57617.1"/>
    </source>
</evidence>
<sequence length="211" mass="23298">MQPSRPTLQSERLLLRPVAASDTDAMQSYRGREDVVRYLTHKPLSPAGMRARNARSIELWGAYPAELFNLNFVVELLGPDADGDAIGDLRVWNLLLDGSGPASEKPSIFWIGYAFHPDMQGKGYAREAAARVIRWLFAEHAASEVRAIAFAPNTPSIALLEKLGFQVFRTLDADPDNNTPAAVHLRIDASRWAARAAEPANTPMRTESEES</sequence>
<keyword evidence="3" id="KW-1185">Reference proteome</keyword>
<proteinExistence type="predicted"/>
<dbReference type="RefSeq" id="WP_067225536.1">
    <property type="nucleotide sequence ID" value="NZ_CP014145.1"/>
</dbReference>
<accession>A0A120HZQ3</accession>
<dbReference type="OrthoDB" id="3533156at2"/>
<feature type="domain" description="N-acetyltransferase" evidence="1">
    <location>
        <begin position="13"/>
        <end position="190"/>
    </location>
</feature>
<dbReference type="InterPro" id="IPR016181">
    <property type="entry name" value="Acyl_CoA_acyltransferase"/>
</dbReference>
<dbReference type="GO" id="GO:0016747">
    <property type="term" value="F:acyltransferase activity, transferring groups other than amino-acyl groups"/>
    <property type="evidence" value="ECO:0007669"/>
    <property type="project" value="InterPro"/>
</dbReference>
<gene>
    <name evidence="2" type="ORF">AWU67_00695</name>
</gene>